<dbReference type="STRING" id="1830138.SAMN05443507_10449"/>
<reference evidence="2" key="1">
    <citation type="submission" date="2016-11" db="EMBL/GenBank/DDBJ databases">
        <authorList>
            <person name="Varghese N."/>
            <person name="Submissions S."/>
        </authorList>
    </citation>
    <scope>NUCLEOTIDE SEQUENCE [LARGE SCALE GENOMIC DNA]</scope>
    <source>
        <strain evidence="2">USBA-503</strain>
    </source>
</reference>
<proteinExistence type="predicted"/>
<dbReference type="Proteomes" id="UP000184016">
    <property type="component" value="Unassembled WGS sequence"/>
</dbReference>
<organism evidence="1 2">
    <name type="scientific">Alicyclobacillus tolerans</name>
    <dbReference type="NCBI Taxonomy" id="90970"/>
    <lineage>
        <taxon>Bacteria</taxon>
        <taxon>Bacillati</taxon>
        <taxon>Bacillota</taxon>
        <taxon>Bacilli</taxon>
        <taxon>Bacillales</taxon>
        <taxon>Alicyclobacillaceae</taxon>
        <taxon>Alicyclobacillus</taxon>
    </lineage>
</organism>
<gene>
    <name evidence="1" type="ORF">SAMN05443507_10449</name>
</gene>
<accession>A0A1M6MGD8</accession>
<evidence type="ECO:0000313" key="1">
    <source>
        <dbReference type="EMBL" id="SHJ82517.1"/>
    </source>
</evidence>
<evidence type="ECO:0000313" key="2">
    <source>
        <dbReference type="Proteomes" id="UP000184016"/>
    </source>
</evidence>
<dbReference type="AlphaFoldDB" id="A0A1M6MGD8"/>
<sequence length="72" mass="7950">MCFSQPICLSWFEAAALCQVNCNDDMKGDQGNTGTELISAIRSCSQFVHFLAAFAVSDLKLLLQDDLQCLFL</sequence>
<name>A0A1M6MGD8_9BACL</name>
<dbReference type="EMBL" id="FRAF01000004">
    <property type="protein sequence ID" value="SHJ82517.1"/>
    <property type="molecule type" value="Genomic_DNA"/>
</dbReference>
<keyword evidence="2" id="KW-1185">Reference proteome</keyword>
<protein>
    <submittedName>
        <fullName evidence="1">Uncharacterized protein</fullName>
    </submittedName>
</protein>